<gene>
    <name evidence="1" type="ORF">CRHIZ90672A_00004957</name>
</gene>
<dbReference type="EMBL" id="CABFNQ020000768">
    <property type="protein sequence ID" value="CAH0043150.1"/>
    <property type="molecule type" value="Genomic_DNA"/>
</dbReference>
<keyword evidence="2" id="KW-1185">Reference proteome</keyword>
<reference evidence="1" key="1">
    <citation type="submission" date="2021-10" db="EMBL/GenBank/DDBJ databases">
        <authorList>
            <person name="Piombo E."/>
        </authorList>
    </citation>
    <scope>NUCLEOTIDE SEQUENCE</scope>
</reference>
<dbReference type="Proteomes" id="UP000696573">
    <property type="component" value="Unassembled WGS sequence"/>
</dbReference>
<evidence type="ECO:0000313" key="1">
    <source>
        <dbReference type="EMBL" id="CAH0043150.1"/>
    </source>
</evidence>
<accession>A0A9N9YUW0</accession>
<dbReference type="AlphaFoldDB" id="A0A9N9YUW0"/>
<evidence type="ECO:0000313" key="2">
    <source>
        <dbReference type="Proteomes" id="UP000696573"/>
    </source>
</evidence>
<name>A0A9N9YUW0_9HYPO</name>
<sequence>MFYSHKTLNMECRQFGQALGADRKYLRSRGRTQGLEMRSRNTRFPYGSLFSTIENKDPYDEENDMRIGIDARLLGEEERRRGGEEEENLIDCNDVDSTLDLKLV</sequence>
<organism evidence="1 2">
    <name type="scientific">Clonostachys rhizophaga</name>
    <dbReference type="NCBI Taxonomy" id="160324"/>
    <lineage>
        <taxon>Eukaryota</taxon>
        <taxon>Fungi</taxon>
        <taxon>Dikarya</taxon>
        <taxon>Ascomycota</taxon>
        <taxon>Pezizomycotina</taxon>
        <taxon>Sordariomycetes</taxon>
        <taxon>Hypocreomycetidae</taxon>
        <taxon>Hypocreales</taxon>
        <taxon>Bionectriaceae</taxon>
        <taxon>Clonostachys</taxon>
    </lineage>
</organism>
<comment type="caution">
    <text evidence="1">The sequence shown here is derived from an EMBL/GenBank/DDBJ whole genome shotgun (WGS) entry which is preliminary data.</text>
</comment>
<protein>
    <submittedName>
        <fullName evidence="1">Uncharacterized protein</fullName>
    </submittedName>
</protein>
<proteinExistence type="predicted"/>